<dbReference type="InterPro" id="IPR036962">
    <property type="entry name" value="Glyco_hydro_3_N_sf"/>
</dbReference>
<evidence type="ECO:0000256" key="1">
    <source>
        <dbReference type="ARBA" id="ARBA00022801"/>
    </source>
</evidence>
<proteinExistence type="predicted"/>
<dbReference type="Gene3D" id="3.20.20.300">
    <property type="entry name" value="Glycoside hydrolase, family 3, N-terminal domain"/>
    <property type="match status" value="1"/>
</dbReference>
<evidence type="ECO:0000313" key="3">
    <source>
        <dbReference type="Proteomes" id="UP000275777"/>
    </source>
</evidence>
<dbReference type="Proteomes" id="UP000275777">
    <property type="component" value="Chromosome"/>
</dbReference>
<reference evidence="2 3" key="1">
    <citation type="submission" date="2018-12" db="EMBL/GenBank/DDBJ databases">
        <authorList>
            <consortium name="Pathogen Informatics"/>
        </authorList>
    </citation>
    <scope>NUCLEOTIDE SEQUENCE [LARGE SCALE GENOMIC DNA]</scope>
    <source>
        <strain evidence="2 3">NCTC9695</strain>
    </source>
</reference>
<gene>
    <name evidence="2" type="ORF">NCTC9695_00339</name>
</gene>
<accession>A0A3S4LDR9</accession>
<organism evidence="2 3">
    <name type="scientific">Chromobacterium violaceum</name>
    <dbReference type="NCBI Taxonomy" id="536"/>
    <lineage>
        <taxon>Bacteria</taxon>
        <taxon>Pseudomonadati</taxon>
        <taxon>Pseudomonadota</taxon>
        <taxon>Betaproteobacteria</taxon>
        <taxon>Neisseriales</taxon>
        <taxon>Chromobacteriaceae</taxon>
        <taxon>Chromobacterium</taxon>
    </lineage>
</organism>
<dbReference type="SUPFAM" id="SSF51445">
    <property type="entry name" value="(Trans)glycosidases"/>
    <property type="match status" value="1"/>
</dbReference>
<dbReference type="AlphaFoldDB" id="A0A3S4LDR9"/>
<dbReference type="GO" id="GO:0004553">
    <property type="term" value="F:hydrolase activity, hydrolyzing O-glycosyl compounds"/>
    <property type="evidence" value="ECO:0007669"/>
    <property type="project" value="InterPro"/>
</dbReference>
<evidence type="ECO:0000313" key="2">
    <source>
        <dbReference type="EMBL" id="VEB39954.1"/>
    </source>
</evidence>
<protein>
    <submittedName>
        <fullName evidence="2">Beta-hexosaminidase</fullName>
    </submittedName>
</protein>
<sequence length="91" mass="10475">MLTEEEAARLQRMRVRAVCLFRRNVPDAASTRRLVADLKCALGDDILIGIDQEGGAVMRTRFLPQARRRWRWPPSATRRWRAGSAARWRAG</sequence>
<name>A0A3S4LDR9_CHRVL</name>
<dbReference type="GO" id="GO:0005975">
    <property type="term" value="P:carbohydrate metabolic process"/>
    <property type="evidence" value="ECO:0007669"/>
    <property type="project" value="InterPro"/>
</dbReference>
<dbReference type="InterPro" id="IPR017853">
    <property type="entry name" value="GH"/>
</dbReference>
<keyword evidence="1" id="KW-0378">Hydrolase</keyword>
<dbReference type="EMBL" id="LR134182">
    <property type="protein sequence ID" value="VEB39954.1"/>
    <property type="molecule type" value="Genomic_DNA"/>
</dbReference>